<comment type="caution">
    <text evidence="2">The sequence shown here is derived from an EMBL/GenBank/DDBJ whole genome shotgun (WGS) entry which is preliminary data.</text>
</comment>
<feature type="region of interest" description="Disordered" evidence="1">
    <location>
        <begin position="195"/>
        <end position="274"/>
    </location>
</feature>
<organism evidence="2 3">
    <name type="scientific">Phytophthora cactorum</name>
    <dbReference type="NCBI Taxonomy" id="29920"/>
    <lineage>
        <taxon>Eukaryota</taxon>
        <taxon>Sar</taxon>
        <taxon>Stramenopiles</taxon>
        <taxon>Oomycota</taxon>
        <taxon>Peronosporomycetes</taxon>
        <taxon>Peronosporales</taxon>
        <taxon>Peronosporaceae</taxon>
        <taxon>Phytophthora</taxon>
    </lineage>
</organism>
<protein>
    <submittedName>
        <fullName evidence="2">Uncharacterized protein</fullName>
    </submittedName>
</protein>
<evidence type="ECO:0000256" key="1">
    <source>
        <dbReference type="SAM" id="MobiDB-lite"/>
    </source>
</evidence>
<gene>
    <name evidence="2" type="ORF">JG687_00011240</name>
</gene>
<evidence type="ECO:0000313" key="3">
    <source>
        <dbReference type="Proteomes" id="UP000688947"/>
    </source>
</evidence>
<feature type="region of interest" description="Disordered" evidence="1">
    <location>
        <begin position="115"/>
        <end position="143"/>
    </location>
</feature>
<accession>A0A8T1U711</accession>
<feature type="non-terminal residue" evidence="2">
    <location>
        <position position="1"/>
    </location>
</feature>
<dbReference type="Proteomes" id="UP000688947">
    <property type="component" value="Unassembled WGS sequence"/>
</dbReference>
<proteinExistence type="predicted"/>
<dbReference type="VEuPathDB" id="FungiDB:PC110_g16138"/>
<dbReference type="OrthoDB" id="10433504at2759"/>
<dbReference type="EMBL" id="JAENGZ010000679">
    <property type="protein sequence ID" value="KAG6955386.1"/>
    <property type="molecule type" value="Genomic_DNA"/>
</dbReference>
<feature type="compositionally biased region" description="Low complexity" evidence="1">
    <location>
        <begin position="257"/>
        <end position="274"/>
    </location>
</feature>
<reference evidence="2" key="1">
    <citation type="submission" date="2021-01" db="EMBL/GenBank/DDBJ databases">
        <title>Phytophthora aleatoria, a newly-described species from Pinus radiata is distinct from Phytophthora cactorum isolates based on comparative genomics.</title>
        <authorList>
            <person name="Mcdougal R."/>
            <person name="Panda P."/>
            <person name="Williams N."/>
            <person name="Studholme D.J."/>
        </authorList>
    </citation>
    <scope>NUCLEOTIDE SEQUENCE</scope>
    <source>
        <strain evidence="2">NZFS 3830</strain>
    </source>
</reference>
<evidence type="ECO:0000313" key="2">
    <source>
        <dbReference type="EMBL" id="KAG6955386.1"/>
    </source>
</evidence>
<feature type="region of interest" description="Disordered" evidence="1">
    <location>
        <begin position="156"/>
        <end position="178"/>
    </location>
</feature>
<dbReference type="AlphaFoldDB" id="A0A8T1U711"/>
<feature type="compositionally biased region" description="Basic residues" evidence="1">
    <location>
        <begin position="115"/>
        <end position="130"/>
    </location>
</feature>
<sequence length="274" mass="30290">RLSATPYLRLCYPHTHQPTPHQHRQHCCFPGRGSGCLQNRIGQTRCCLPHGYRSRRAARTGHNDHQATGPCAARATRYTHRAGIAVNRVTRHNRHITRRRCSTTLNRHKAAHVIAHATRHSHRAARRRTGRSSQYRHTTRYSSRNPTLHRYVSAARRLRGPEDNVTMPDASSTDSPLPIIAEPLKATPFAEASLHNEPAPDEMDTSPPKPTSLAPPLTGTTPPVAAPIEATPPDKAISPARPEDALKEPPPTHTRQPPTLLVPATLLTMPPLAL</sequence>
<name>A0A8T1U711_9STRA</name>